<dbReference type="EMBL" id="UINC01002955">
    <property type="protein sequence ID" value="SVA01956.1"/>
    <property type="molecule type" value="Genomic_DNA"/>
</dbReference>
<evidence type="ECO:0000313" key="1">
    <source>
        <dbReference type="EMBL" id="SVA01956.1"/>
    </source>
</evidence>
<proteinExistence type="predicted"/>
<name>A0A381SD75_9ZZZZ</name>
<dbReference type="AlphaFoldDB" id="A0A381SD75"/>
<protein>
    <submittedName>
        <fullName evidence="1">Uncharacterized protein</fullName>
    </submittedName>
</protein>
<gene>
    <name evidence="1" type="ORF">METZ01_LOCUS54810</name>
</gene>
<reference evidence="1" key="1">
    <citation type="submission" date="2018-05" db="EMBL/GenBank/DDBJ databases">
        <authorList>
            <person name="Lanie J.A."/>
            <person name="Ng W.-L."/>
            <person name="Kazmierczak K.M."/>
            <person name="Andrzejewski T.M."/>
            <person name="Davidsen T.M."/>
            <person name="Wayne K.J."/>
            <person name="Tettelin H."/>
            <person name="Glass J.I."/>
            <person name="Rusch D."/>
            <person name="Podicherti R."/>
            <person name="Tsui H.-C.T."/>
            <person name="Winkler M.E."/>
        </authorList>
    </citation>
    <scope>NUCLEOTIDE SEQUENCE</scope>
</reference>
<sequence>MPEIKDSGKVWMKGSVLPVNAVRIDDKIFATGQKEGQSAELWLENDSLCLDLHDLKKGERTARFIPLNSKANLPGTLFNGFEKTKHADVLIVACDAVGTKEKSISGIKYQEGRFKNLDHRTFWQTIWKNPR</sequence>
<organism evidence="1">
    <name type="scientific">marine metagenome</name>
    <dbReference type="NCBI Taxonomy" id="408172"/>
    <lineage>
        <taxon>unclassified sequences</taxon>
        <taxon>metagenomes</taxon>
        <taxon>ecological metagenomes</taxon>
    </lineage>
</organism>
<accession>A0A381SD75</accession>